<dbReference type="Pfam" id="PF17917">
    <property type="entry name" value="RT_RNaseH"/>
    <property type="match status" value="1"/>
</dbReference>
<dbReference type="PANTHER" id="PTHR37984">
    <property type="entry name" value="PROTEIN CBG26694"/>
    <property type="match status" value="1"/>
</dbReference>
<evidence type="ECO:0000313" key="9">
    <source>
        <dbReference type="Proteomes" id="UP001159363"/>
    </source>
</evidence>
<dbReference type="InterPro" id="IPR050951">
    <property type="entry name" value="Retrovirus_Pol_polyprotein"/>
</dbReference>
<evidence type="ECO:0000256" key="1">
    <source>
        <dbReference type="ARBA" id="ARBA00022679"/>
    </source>
</evidence>
<feature type="domain" description="Reverse transcriptase RNase H-like" evidence="7">
    <location>
        <begin position="63"/>
        <end position="160"/>
    </location>
</feature>
<evidence type="ECO:0000256" key="4">
    <source>
        <dbReference type="ARBA" id="ARBA00022759"/>
    </source>
</evidence>
<dbReference type="CDD" id="cd09274">
    <property type="entry name" value="RNase_HI_RT_Ty3"/>
    <property type="match status" value="1"/>
</dbReference>
<evidence type="ECO:0000256" key="3">
    <source>
        <dbReference type="ARBA" id="ARBA00022722"/>
    </source>
</evidence>
<keyword evidence="2" id="KW-0548">Nucleotidyltransferase</keyword>
<gene>
    <name evidence="8" type="ORF">PR048_011300</name>
</gene>
<dbReference type="PANTHER" id="PTHR37984:SF5">
    <property type="entry name" value="PROTEIN NYNRIN-LIKE"/>
    <property type="match status" value="1"/>
</dbReference>
<sequence length="285" mass="32747">MKPPSTVSELQRFMGVVNYYGPFIENLSANTSNLRKLLQKDIVWFWTHVTKLITNCPVLTYFNPDDPITLSVHASKDALGAVLLQNNKPIAYASTTLTPTQCNYSQIEKELLGIAFDCTKFDHYLYSKVVNMETDHKPSFPLLKNLCLKLQRLIIKLQRYIINLRYVPGKYMYIADTLSRSAVSEDKSFTAMESEPLQSVVDYCRQGWPDKISLVKADVQPFYKYRHEITVKDNLVFKNLNVDIPKVMRSDILRNIHEGHIGIKRCQQRARGSVFCLALIMISES</sequence>
<protein>
    <recommendedName>
        <fullName evidence="7">Reverse transcriptase RNase H-like domain-containing protein</fullName>
    </recommendedName>
</protein>
<keyword evidence="3" id="KW-0540">Nuclease</keyword>
<evidence type="ECO:0000256" key="5">
    <source>
        <dbReference type="ARBA" id="ARBA00022801"/>
    </source>
</evidence>
<proteinExistence type="predicted"/>
<organism evidence="8 9">
    <name type="scientific">Dryococelus australis</name>
    <dbReference type="NCBI Taxonomy" id="614101"/>
    <lineage>
        <taxon>Eukaryota</taxon>
        <taxon>Metazoa</taxon>
        <taxon>Ecdysozoa</taxon>
        <taxon>Arthropoda</taxon>
        <taxon>Hexapoda</taxon>
        <taxon>Insecta</taxon>
        <taxon>Pterygota</taxon>
        <taxon>Neoptera</taxon>
        <taxon>Polyneoptera</taxon>
        <taxon>Phasmatodea</taxon>
        <taxon>Verophasmatodea</taxon>
        <taxon>Anareolatae</taxon>
        <taxon>Phasmatidae</taxon>
        <taxon>Eurycanthinae</taxon>
        <taxon>Dryococelus</taxon>
    </lineage>
</organism>
<accession>A0ABQ9HL81</accession>
<dbReference type="Proteomes" id="UP001159363">
    <property type="component" value="Chromosome X"/>
</dbReference>
<keyword evidence="5" id="KW-0378">Hydrolase</keyword>
<evidence type="ECO:0000313" key="8">
    <source>
        <dbReference type="EMBL" id="KAJ8885104.1"/>
    </source>
</evidence>
<evidence type="ECO:0000259" key="7">
    <source>
        <dbReference type="Pfam" id="PF17917"/>
    </source>
</evidence>
<dbReference type="SUPFAM" id="SSF56672">
    <property type="entry name" value="DNA/RNA polymerases"/>
    <property type="match status" value="1"/>
</dbReference>
<dbReference type="EMBL" id="JARBHB010000004">
    <property type="protein sequence ID" value="KAJ8885104.1"/>
    <property type="molecule type" value="Genomic_DNA"/>
</dbReference>
<evidence type="ECO:0000256" key="2">
    <source>
        <dbReference type="ARBA" id="ARBA00022695"/>
    </source>
</evidence>
<keyword evidence="6" id="KW-0695">RNA-directed DNA polymerase</keyword>
<reference evidence="8 9" key="1">
    <citation type="submission" date="2023-02" db="EMBL/GenBank/DDBJ databases">
        <title>LHISI_Scaffold_Assembly.</title>
        <authorList>
            <person name="Stuart O.P."/>
            <person name="Cleave R."/>
            <person name="Magrath M.J.L."/>
            <person name="Mikheyev A.S."/>
        </authorList>
    </citation>
    <scope>NUCLEOTIDE SEQUENCE [LARGE SCALE GENOMIC DNA]</scope>
    <source>
        <strain evidence="8">Daus_M_001</strain>
        <tissue evidence="8">Leg muscle</tissue>
    </source>
</reference>
<keyword evidence="4" id="KW-0255">Endonuclease</keyword>
<dbReference type="InterPro" id="IPR041373">
    <property type="entry name" value="RT_RNaseH"/>
</dbReference>
<dbReference type="InterPro" id="IPR043502">
    <property type="entry name" value="DNA/RNA_pol_sf"/>
</dbReference>
<dbReference type="Gene3D" id="3.10.20.370">
    <property type="match status" value="1"/>
</dbReference>
<keyword evidence="9" id="KW-1185">Reference proteome</keyword>
<keyword evidence="1" id="KW-0808">Transferase</keyword>
<dbReference type="Gene3D" id="3.30.70.270">
    <property type="match status" value="1"/>
</dbReference>
<evidence type="ECO:0000256" key="6">
    <source>
        <dbReference type="ARBA" id="ARBA00022918"/>
    </source>
</evidence>
<dbReference type="InterPro" id="IPR043128">
    <property type="entry name" value="Rev_trsase/Diguanyl_cyclase"/>
</dbReference>
<name>A0ABQ9HL81_9NEOP</name>
<comment type="caution">
    <text evidence="8">The sequence shown here is derived from an EMBL/GenBank/DDBJ whole genome shotgun (WGS) entry which is preliminary data.</text>
</comment>